<dbReference type="InterPro" id="IPR043519">
    <property type="entry name" value="NT_sf"/>
</dbReference>
<dbReference type="InterPro" id="IPR025117">
    <property type="entry name" value="DUF4037"/>
</dbReference>
<feature type="domain" description="DUF4037" evidence="2">
    <location>
        <begin position="115"/>
        <end position="208"/>
    </location>
</feature>
<name>A0ABV9JZ23_9BACI</name>
<reference evidence="4" key="1">
    <citation type="journal article" date="2019" name="Int. J. Syst. Evol. Microbiol.">
        <title>The Global Catalogue of Microorganisms (GCM) 10K type strain sequencing project: providing services to taxonomists for standard genome sequencing and annotation.</title>
        <authorList>
            <consortium name="The Broad Institute Genomics Platform"/>
            <consortium name="The Broad Institute Genome Sequencing Center for Infectious Disease"/>
            <person name="Wu L."/>
            <person name="Ma J."/>
        </authorList>
    </citation>
    <scope>NUCLEOTIDE SEQUENCE [LARGE SCALE GENOMIC DNA]</scope>
    <source>
        <strain evidence="4">CCUG 37257</strain>
    </source>
</reference>
<dbReference type="CDD" id="cd05403">
    <property type="entry name" value="NT_KNTase_like"/>
    <property type="match status" value="1"/>
</dbReference>
<dbReference type="EMBL" id="JBHSFT010000018">
    <property type="protein sequence ID" value="MFC4662923.1"/>
    <property type="molecule type" value="Genomic_DNA"/>
</dbReference>
<accession>A0ABV9JZ23</accession>
<comment type="caution">
    <text evidence="3">The sequence shown here is derived from an EMBL/GenBank/DDBJ whole genome shotgun (WGS) entry which is preliminary data.</text>
</comment>
<keyword evidence="4" id="KW-1185">Reference proteome</keyword>
<protein>
    <submittedName>
        <fullName evidence="3">DUF4037 domain-containing protein</fullName>
    </submittedName>
</protein>
<evidence type="ECO:0000313" key="4">
    <source>
        <dbReference type="Proteomes" id="UP001595988"/>
    </source>
</evidence>
<dbReference type="Pfam" id="PF01909">
    <property type="entry name" value="NTP_transf_2"/>
    <property type="match status" value="1"/>
</dbReference>
<proteinExistence type="predicted"/>
<dbReference type="RefSeq" id="WP_289584674.1">
    <property type="nucleotide sequence ID" value="NZ_JBHSFT010000018.1"/>
</dbReference>
<dbReference type="InterPro" id="IPR002934">
    <property type="entry name" value="Polymerase_NTP_transf_dom"/>
</dbReference>
<dbReference type="Proteomes" id="UP001595988">
    <property type="component" value="Unassembled WGS sequence"/>
</dbReference>
<evidence type="ECO:0000259" key="1">
    <source>
        <dbReference type="Pfam" id="PF01909"/>
    </source>
</evidence>
<gene>
    <name evidence="3" type="ORF">ACFO3P_12120</name>
</gene>
<evidence type="ECO:0000259" key="2">
    <source>
        <dbReference type="Pfam" id="PF13228"/>
    </source>
</evidence>
<sequence length="280" mass="32425">MDLNKLASKASKMYQANPKVEAVLLGGSVSRNWHDSYSDIELFIFWKEPPTEEDRKKPITKLAGNIIDFHPYEEEEWSESFITEGIKLEISNFLTQTIAEIIEDVIVFFNPDVYKQCIAAAVYDGAALSGKSLIQDLKEKVHSYPDELSIAMIKEYMFLSNSWTNRAALLHRKDWLMLYKVMTDVQTHLMGMLSGLNKQYVHHPAFKWQRQTLELMTIVPENIYSRLASVFLDNPTDSLKELEKIVQEVYQLIQREYPQIDISPVIDKSLFLRPEQDGRA</sequence>
<dbReference type="Gene3D" id="3.30.460.10">
    <property type="entry name" value="Beta Polymerase, domain 2"/>
    <property type="match status" value="1"/>
</dbReference>
<dbReference type="Pfam" id="PF13228">
    <property type="entry name" value="DUF4037"/>
    <property type="match status" value="1"/>
</dbReference>
<organism evidence="3 4">
    <name type="scientific">Oceanobacillus aidingensis</name>
    <dbReference type="NCBI Taxonomy" id="645964"/>
    <lineage>
        <taxon>Bacteria</taxon>
        <taxon>Bacillati</taxon>
        <taxon>Bacillota</taxon>
        <taxon>Bacilli</taxon>
        <taxon>Bacillales</taxon>
        <taxon>Bacillaceae</taxon>
        <taxon>Oceanobacillus</taxon>
    </lineage>
</organism>
<evidence type="ECO:0000313" key="3">
    <source>
        <dbReference type="EMBL" id="MFC4662923.1"/>
    </source>
</evidence>
<feature type="domain" description="Polymerase nucleotidyl transferase" evidence="1">
    <location>
        <begin position="11"/>
        <end position="82"/>
    </location>
</feature>
<dbReference type="SUPFAM" id="SSF81301">
    <property type="entry name" value="Nucleotidyltransferase"/>
    <property type="match status" value="1"/>
</dbReference>